<dbReference type="EMBL" id="JAANBB010000001">
    <property type="protein sequence ID" value="KAF7558228.1"/>
    <property type="molecule type" value="Genomic_DNA"/>
</dbReference>
<gene>
    <name evidence="3" type="ORF">G7Z17_g94</name>
</gene>
<evidence type="ECO:0000256" key="1">
    <source>
        <dbReference type="SAM" id="SignalP"/>
    </source>
</evidence>
<feature type="domain" description="Apple" evidence="2">
    <location>
        <begin position="63"/>
        <end position="140"/>
    </location>
</feature>
<evidence type="ECO:0000313" key="3">
    <source>
        <dbReference type="EMBL" id="KAF7558228.1"/>
    </source>
</evidence>
<dbReference type="InterPro" id="IPR003609">
    <property type="entry name" value="Pan_app"/>
</dbReference>
<comment type="caution">
    <text evidence="3">The sequence shown here is derived from an EMBL/GenBank/DDBJ whole genome shotgun (WGS) entry which is preliminary data.</text>
</comment>
<dbReference type="Gene3D" id="2.60.120.260">
    <property type="entry name" value="Galactose-binding domain-like"/>
    <property type="match status" value="1"/>
</dbReference>
<protein>
    <recommendedName>
        <fullName evidence="2">Apple domain-containing protein</fullName>
    </recommendedName>
</protein>
<sequence length="310" mass="34538">MASLFKTLILLTALALGGVDARRSNASLTLFASNSSSTAAPSPLLRSAPVTCLRREPENGEICMREGTVVDETDSLNQPYSWILTRKACADECARFEGFGKTCTAFSFQERVGCQLFNGDFSARGFSDSYSSIVWYQRECWTCTNQAILDLDFERATAASDWKIGIDDSNAFEFDVMEVDSVTDPTTFSDALVVSEKTSEHVAGRLDCQQGFNLESGKTYKIVFSAMTSYKGDDFDWGRLTLVVWNEKKILFQSPPANGVDLGKGWSRFKLTFEIDEGQEGVAGLSMWFWTSEKSADWIIDDLYIEDALY</sequence>
<evidence type="ECO:0000313" key="4">
    <source>
        <dbReference type="Proteomes" id="UP000722485"/>
    </source>
</evidence>
<dbReference type="AlphaFoldDB" id="A0A9P5LNJ1"/>
<feature type="signal peptide" evidence="1">
    <location>
        <begin position="1"/>
        <end position="21"/>
    </location>
</feature>
<dbReference type="InterPro" id="IPR008979">
    <property type="entry name" value="Galactose-bd-like_sf"/>
</dbReference>
<feature type="chain" id="PRO_5040235144" description="Apple domain-containing protein" evidence="1">
    <location>
        <begin position="22"/>
        <end position="310"/>
    </location>
</feature>
<keyword evidence="4" id="KW-1185">Reference proteome</keyword>
<dbReference type="SUPFAM" id="SSF49785">
    <property type="entry name" value="Galactose-binding domain-like"/>
    <property type="match status" value="1"/>
</dbReference>
<accession>A0A9P5LNJ1</accession>
<dbReference type="PROSITE" id="PS50948">
    <property type="entry name" value="PAN"/>
    <property type="match status" value="1"/>
</dbReference>
<reference evidence="3" key="1">
    <citation type="submission" date="2020-03" db="EMBL/GenBank/DDBJ databases">
        <title>Draft Genome Sequence of Cylindrodendrum hubeiense.</title>
        <authorList>
            <person name="Buettner E."/>
            <person name="Kellner H."/>
        </authorList>
    </citation>
    <scope>NUCLEOTIDE SEQUENCE</scope>
    <source>
        <strain evidence="3">IHI 201604</strain>
    </source>
</reference>
<evidence type="ECO:0000259" key="2">
    <source>
        <dbReference type="PROSITE" id="PS50948"/>
    </source>
</evidence>
<organism evidence="3 4">
    <name type="scientific">Cylindrodendrum hubeiense</name>
    <dbReference type="NCBI Taxonomy" id="595255"/>
    <lineage>
        <taxon>Eukaryota</taxon>
        <taxon>Fungi</taxon>
        <taxon>Dikarya</taxon>
        <taxon>Ascomycota</taxon>
        <taxon>Pezizomycotina</taxon>
        <taxon>Sordariomycetes</taxon>
        <taxon>Hypocreomycetidae</taxon>
        <taxon>Hypocreales</taxon>
        <taxon>Nectriaceae</taxon>
        <taxon>Cylindrodendrum</taxon>
    </lineage>
</organism>
<proteinExistence type="predicted"/>
<keyword evidence="1" id="KW-0732">Signal</keyword>
<name>A0A9P5LNJ1_9HYPO</name>
<dbReference type="Proteomes" id="UP000722485">
    <property type="component" value="Unassembled WGS sequence"/>
</dbReference>